<name>A0A6A6XLX8_9PLEO</name>
<feature type="compositionally biased region" description="Acidic residues" evidence="1">
    <location>
        <begin position="212"/>
        <end position="223"/>
    </location>
</feature>
<sequence>MAKVKDIRVDTNSGSNYFTSPILQIRVGQEDSDQETFAVHEDLICLRSAFFKNAMNGSWIESARRLITLPEDNPHTFELYLNIIYNGCLPVIDECPKVGQFETLTTLYVLAEKLMDRETKNLVVQAMIARRNETFIPKPDCIRYLYENTPENNLGRKLFVDFIFRDLAKRCISVTEVKAWRRDMPVDFLFDFGLRMMEIHCQTRSPAFAFDDPTEYLEQDEQETSNSEGKNTKEEEEEKEEGEAMKE</sequence>
<evidence type="ECO:0000256" key="1">
    <source>
        <dbReference type="SAM" id="MobiDB-lite"/>
    </source>
</evidence>
<accession>A0A6A6XLX8</accession>
<organism evidence="3 4">
    <name type="scientific">Melanomma pulvis-pyrius CBS 109.77</name>
    <dbReference type="NCBI Taxonomy" id="1314802"/>
    <lineage>
        <taxon>Eukaryota</taxon>
        <taxon>Fungi</taxon>
        <taxon>Dikarya</taxon>
        <taxon>Ascomycota</taxon>
        <taxon>Pezizomycotina</taxon>
        <taxon>Dothideomycetes</taxon>
        <taxon>Pleosporomycetidae</taxon>
        <taxon>Pleosporales</taxon>
        <taxon>Melanommataceae</taxon>
        <taxon>Melanomma</taxon>
    </lineage>
</organism>
<evidence type="ECO:0000313" key="4">
    <source>
        <dbReference type="Proteomes" id="UP000799757"/>
    </source>
</evidence>
<dbReference type="InterPro" id="IPR011333">
    <property type="entry name" value="SKP1/BTB/POZ_sf"/>
</dbReference>
<dbReference type="PROSITE" id="PS50097">
    <property type="entry name" value="BTB"/>
    <property type="match status" value="1"/>
</dbReference>
<reference evidence="3" key="1">
    <citation type="journal article" date="2020" name="Stud. Mycol.">
        <title>101 Dothideomycetes genomes: a test case for predicting lifestyles and emergence of pathogens.</title>
        <authorList>
            <person name="Haridas S."/>
            <person name="Albert R."/>
            <person name="Binder M."/>
            <person name="Bloem J."/>
            <person name="Labutti K."/>
            <person name="Salamov A."/>
            <person name="Andreopoulos B."/>
            <person name="Baker S."/>
            <person name="Barry K."/>
            <person name="Bills G."/>
            <person name="Bluhm B."/>
            <person name="Cannon C."/>
            <person name="Castanera R."/>
            <person name="Culley D."/>
            <person name="Daum C."/>
            <person name="Ezra D."/>
            <person name="Gonzalez J."/>
            <person name="Henrissat B."/>
            <person name="Kuo A."/>
            <person name="Liang C."/>
            <person name="Lipzen A."/>
            <person name="Lutzoni F."/>
            <person name="Magnuson J."/>
            <person name="Mondo S."/>
            <person name="Nolan M."/>
            <person name="Ohm R."/>
            <person name="Pangilinan J."/>
            <person name="Park H.-J."/>
            <person name="Ramirez L."/>
            <person name="Alfaro M."/>
            <person name="Sun H."/>
            <person name="Tritt A."/>
            <person name="Yoshinaga Y."/>
            <person name="Zwiers L.-H."/>
            <person name="Turgeon B."/>
            <person name="Goodwin S."/>
            <person name="Spatafora J."/>
            <person name="Crous P."/>
            <person name="Grigoriev I."/>
        </authorList>
    </citation>
    <scope>NUCLEOTIDE SEQUENCE</scope>
    <source>
        <strain evidence="3">CBS 109.77</strain>
    </source>
</reference>
<dbReference type="InterPro" id="IPR000210">
    <property type="entry name" value="BTB/POZ_dom"/>
</dbReference>
<dbReference type="PANTHER" id="PTHR47843:SF2">
    <property type="entry name" value="BTB DOMAIN-CONTAINING PROTEIN"/>
    <property type="match status" value="1"/>
</dbReference>
<protein>
    <recommendedName>
        <fullName evidence="2">BTB domain-containing protein</fullName>
    </recommendedName>
</protein>
<feature type="domain" description="BTB" evidence="2">
    <location>
        <begin position="19"/>
        <end position="93"/>
    </location>
</feature>
<dbReference type="Pfam" id="PF00651">
    <property type="entry name" value="BTB"/>
    <property type="match status" value="1"/>
</dbReference>
<evidence type="ECO:0000259" key="2">
    <source>
        <dbReference type="PROSITE" id="PS50097"/>
    </source>
</evidence>
<dbReference type="PANTHER" id="PTHR47843">
    <property type="entry name" value="BTB DOMAIN-CONTAINING PROTEIN-RELATED"/>
    <property type="match status" value="1"/>
</dbReference>
<dbReference type="AlphaFoldDB" id="A0A6A6XLX8"/>
<feature type="region of interest" description="Disordered" evidence="1">
    <location>
        <begin position="212"/>
        <end position="247"/>
    </location>
</feature>
<dbReference type="SUPFAM" id="SSF54695">
    <property type="entry name" value="POZ domain"/>
    <property type="match status" value="1"/>
</dbReference>
<gene>
    <name evidence="3" type="ORF">K505DRAFT_358595</name>
</gene>
<proteinExistence type="predicted"/>
<dbReference type="Gene3D" id="3.30.710.10">
    <property type="entry name" value="Potassium Channel Kv1.1, Chain A"/>
    <property type="match status" value="1"/>
</dbReference>
<evidence type="ECO:0000313" key="3">
    <source>
        <dbReference type="EMBL" id="KAF2797234.1"/>
    </source>
</evidence>
<keyword evidence="4" id="KW-1185">Reference proteome</keyword>
<dbReference type="EMBL" id="MU001811">
    <property type="protein sequence ID" value="KAF2797234.1"/>
    <property type="molecule type" value="Genomic_DNA"/>
</dbReference>
<dbReference type="Proteomes" id="UP000799757">
    <property type="component" value="Unassembled WGS sequence"/>
</dbReference>
<dbReference type="OrthoDB" id="1022638at2759"/>